<dbReference type="PANTHER" id="PTHR47916:SF4">
    <property type="entry name" value="FRUCTOSE-BISPHOSPHATE ALDOLASE CLASS 1"/>
    <property type="match status" value="1"/>
</dbReference>
<accession>A0A2L1CBA8</accession>
<dbReference type="Pfam" id="PF01791">
    <property type="entry name" value="DeoC"/>
    <property type="match status" value="1"/>
</dbReference>
<dbReference type="EMBL" id="JACHED010000003">
    <property type="protein sequence ID" value="MBB6497448.1"/>
    <property type="molecule type" value="Genomic_DNA"/>
</dbReference>
<dbReference type="SMART" id="SM01133">
    <property type="entry name" value="DeoC"/>
    <property type="match status" value="1"/>
</dbReference>
<dbReference type="InterPro" id="IPR041720">
    <property type="entry name" value="FbaB-like"/>
</dbReference>
<gene>
    <name evidence="6" type="primary">fbaB</name>
    <name evidence="7" type="ORF">HNP94_001620</name>
    <name evidence="8" type="ORF">HNP96_001491</name>
    <name evidence="6" type="ORF">MMJJ_07650</name>
</gene>
<protein>
    <recommendedName>
        <fullName evidence="2">fructose-bisphosphate aldolase</fullName>
        <ecNumber evidence="2">4.1.2.13</ecNumber>
    </recommendedName>
</protein>
<keyword evidence="7" id="KW-0808">Transferase</keyword>
<evidence type="ECO:0000256" key="1">
    <source>
        <dbReference type="ARBA" id="ARBA00008116"/>
    </source>
</evidence>
<evidence type="ECO:0000256" key="5">
    <source>
        <dbReference type="PIRSR" id="PIRSR038992-1"/>
    </source>
</evidence>
<evidence type="ECO:0000256" key="2">
    <source>
        <dbReference type="ARBA" id="ARBA00013068"/>
    </source>
</evidence>
<dbReference type="CDD" id="cd00958">
    <property type="entry name" value="DhnA"/>
    <property type="match status" value="1"/>
</dbReference>
<dbReference type="PANTHER" id="PTHR47916">
    <property type="entry name" value="FRUCTOSE-BISPHOSPHATE ALDOLASE CLASS 1"/>
    <property type="match status" value="1"/>
</dbReference>
<comment type="similarity">
    <text evidence="1">Belongs to the DeoC/FbaB aldolase family.</text>
</comment>
<feature type="active site" description="Proton donor" evidence="5">
    <location>
        <position position="180"/>
    </location>
</feature>
<dbReference type="Proteomes" id="UP000239462">
    <property type="component" value="Chromosome"/>
</dbReference>
<dbReference type="EMBL" id="CP026606">
    <property type="protein sequence ID" value="AVB76176.1"/>
    <property type="molecule type" value="Genomic_DNA"/>
</dbReference>
<dbReference type="EMBL" id="JACDUO010000002">
    <property type="protein sequence ID" value="MBA2864598.1"/>
    <property type="molecule type" value="Genomic_DNA"/>
</dbReference>
<dbReference type="InterPro" id="IPR013785">
    <property type="entry name" value="Aldolase_TIM"/>
</dbReference>
<feature type="active site" description="Schiff-base intermediate with dihydroxyacetone-P" evidence="5">
    <location>
        <position position="211"/>
    </location>
</feature>
<proteinExistence type="inferred from homology"/>
<dbReference type="KEGG" id="mmad:MMJJ_07650"/>
<dbReference type="GO" id="GO:0004332">
    <property type="term" value="F:fructose-bisphosphate aldolase activity"/>
    <property type="evidence" value="ECO:0007669"/>
    <property type="project" value="UniProtKB-EC"/>
</dbReference>
<evidence type="ECO:0000313" key="11">
    <source>
        <dbReference type="Proteomes" id="UP000590564"/>
    </source>
</evidence>
<reference evidence="9" key="1">
    <citation type="journal article" date="2018" name="Genome Announc.">
        <title>Complete Genome Sequence of the Methanococcus maripaludis Type Strain JJ (DSM 2067), a Model for Selenoprotein Synthesis in Archaea.</title>
        <authorList>
            <person name="Poehlein A."/>
            <person name="Heym D."/>
            <person name="Quitzke V."/>
            <person name="Fersch J."/>
            <person name="Daniel R."/>
            <person name="Rother M."/>
        </authorList>
    </citation>
    <scope>NUCLEOTIDE SEQUENCE [LARGE SCALE GENOMIC DNA]</scope>
    <source>
        <strain evidence="9">DSM 2067</strain>
    </source>
</reference>
<dbReference type="InterPro" id="IPR050456">
    <property type="entry name" value="DeoC/FbaB_aldolase"/>
</dbReference>
<dbReference type="GO" id="GO:0016740">
    <property type="term" value="F:transferase activity"/>
    <property type="evidence" value="ECO:0007669"/>
    <property type="project" value="UniProtKB-KW"/>
</dbReference>
<reference evidence="7 10" key="3">
    <citation type="submission" date="2020-07" db="EMBL/GenBank/DDBJ databases">
        <title>Genomic Encyclopedia of Type Strains, Phase IV (KMG-V): Genome sequencing to study the core and pangenomes of soil and plant-associated prokaryotes.</title>
        <authorList>
            <person name="Whitman W."/>
        </authorList>
    </citation>
    <scope>NUCLEOTIDE SEQUENCE [LARGE SCALE GENOMIC DNA]</scope>
    <source>
        <strain evidence="7 10">C13</strain>
        <strain evidence="8 11">D1</strain>
    </source>
</reference>
<evidence type="ECO:0000313" key="9">
    <source>
        <dbReference type="Proteomes" id="UP000239462"/>
    </source>
</evidence>
<evidence type="ECO:0000313" key="10">
    <source>
        <dbReference type="Proteomes" id="UP000567099"/>
    </source>
</evidence>
<evidence type="ECO:0000256" key="3">
    <source>
        <dbReference type="ARBA" id="ARBA00023239"/>
    </source>
</evidence>
<sequence>MVKKITFEEVLIPMETPESMHEEYVQNYLKLTRGTGKLMLFAGDQKIEHLNNDFYGENISKDDADPEHLFKIAKNSKIGGFAVQFGLLSRYGQNYKDINYIVKLNSKTNLVETDQKDPVSRALLDINDILEFKKNSGVNIVGVGYTIYLGSEYESEMLSEASKIIYEAHKGGLVVILWIYPRGKAVQNEKDPGLIAGATGVASCLGADFVKVNYPKSENPAKSFKEAVMAAGRTKVVCAGGSSTDIESFLKQLYEQIHISGASGNATGRNIHQKSLSDAVAMCNAIYAITIDGKTVSEALNIYSERKS</sequence>
<evidence type="ECO:0000256" key="4">
    <source>
        <dbReference type="ARBA" id="ARBA00023270"/>
    </source>
</evidence>
<dbReference type="InterPro" id="IPR002915">
    <property type="entry name" value="DeoC/FbaB/LacD_aldolase"/>
</dbReference>
<dbReference type="PIRSF" id="PIRSF038992">
    <property type="entry name" value="Aldolase_Ia"/>
    <property type="match status" value="1"/>
</dbReference>
<reference evidence="6" key="2">
    <citation type="submission" date="2018-02" db="EMBL/GenBank/DDBJ databases">
        <title>Complete genome sequence of the Methanococcus maripaludis type strain JJ (DSM 2067), a model for selenoprotein synthesis in Archaea.</title>
        <authorList>
            <person name="Poehlein A."/>
            <person name="Heym D."/>
            <person name="Quitzke V."/>
            <person name="Fersch J."/>
            <person name="Daniel R."/>
            <person name="Rother M."/>
        </authorList>
    </citation>
    <scope>NUCLEOTIDE SEQUENCE [LARGE SCALE GENOMIC DNA]</scope>
    <source>
        <strain evidence="6">DSM 2067</strain>
    </source>
</reference>
<dbReference type="EC" id="4.1.2.13" evidence="2"/>
<organism evidence="6 9">
    <name type="scientific">Methanococcus maripaludis</name>
    <name type="common">Methanococcus deltae</name>
    <dbReference type="NCBI Taxonomy" id="39152"/>
    <lineage>
        <taxon>Archaea</taxon>
        <taxon>Methanobacteriati</taxon>
        <taxon>Methanobacteriota</taxon>
        <taxon>Methanomada group</taxon>
        <taxon>Methanococci</taxon>
        <taxon>Methanococcales</taxon>
        <taxon>Methanococcaceae</taxon>
        <taxon>Methanococcus</taxon>
    </lineage>
</organism>
<dbReference type="Proteomes" id="UP000590564">
    <property type="component" value="Unassembled WGS sequence"/>
</dbReference>
<dbReference type="NCBIfam" id="NF005321">
    <property type="entry name" value="PRK06852.1"/>
    <property type="match status" value="1"/>
</dbReference>
<dbReference type="GeneID" id="36101855"/>
<dbReference type="Gene3D" id="3.20.20.70">
    <property type="entry name" value="Aldolase class I"/>
    <property type="match status" value="1"/>
</dbReference>
<dbReference type="RefSeq" id="WP_104837752.1">
    <property type="nucleotide sequence ID" value="NZ_CP026606.1"/>
</dbReference>
<evidence type="ECO:0000313" key="8">
    <source>
        <dbReference type="EMBL" id="MBB6497448.1"/>
    </source>
</evidence>
<dbReference type="AlphaFoldDB" id="A0A2L1CBA8"/>
<keyword evidence="4" id="KW-0704">Schiff base</keyword>
<name>A0A2L1CBA8_METMI</name>
<dbReference type="Proteomes" id="UP000567099">
    <property type="component" value="Unassembled WGS sequence"/>
</dbReference>
<dbReference type="SUPFAM" id="SSF51569">
    <property type="entry name" value="Aldolase"/>
    <property type="match status" value="1"/>
</dbReference>
<keyword evidence="3 6" id="KW-0456">Lyase</keyword>
<evidence type="ECO:0000313" key="6">
    <source>
        <dbReference type="EMBL" id="AVB76176.1"/>
    </source>
</evidence>
<evidence type="ECO:0000313" key="7">
    <source>
        <dbReference type="EMBL" id="MBA2864598.1"/>
    </source>
</evidence>